<dbReference type="InterPro" id="IPR028098">
    <property type="entry name" value="Glyco_trans_4-like_N"/>
</dbReference>
<evidence type="ECO:0000313" key="6">
    <source>
        <dbReference type="Proteomes" id="UP000565205"/>
    </source>
</evidence>
<evidence type="ECO:0000259" key="1">
    <source>
        <dbReference type="Pfam" id="PF00534"/>
    </source>
</evidence>
<gene>
    <name evidence="3" type="ORF">FHR90_001340</name>
    <name evidence="4" type="ORF">HUK83_05825</name>
</gene>
<dbReference type="Proteomes" id="UP000557688">
    <property type="component" value="Unassembled WGS sequence"/>
</dbReference>
<dbReference type="PANTHER" id="PTHR12526:SF595">
    <property type="entry name" value="BLL5217 PROTEIN"/>
    <property type="match status" value="1"/>
</dbReference>
<keyword evidence="3" id="KW-0808">Transferase</keyword>
<name>A0A839UUQ8_9PROT</name>
<dbReference type="Proteomes" id="UP000565205">
    <property type="component" value="Unassembled WGS sequence"/>
</dbReference>
<protein>
    <submittedName>
        <fullName evidence="3 4">Glycosyltransferase</fullName>
    </submittedName>
</protein>
<dbReference type="PANTHER" id="PTHR12526">
    <property type="entry name" value="GLYCOSYLTRANSFERASE"/>
    <property type="match status" value="1"/>
</dbReference>
<reference evidence="4 6" key="1">
    <citation type="submission" date="2020-06" db="EMBL/GenBank/DDBJ databases">
        <title>Description of novel acetic acid bacteria.</title>
        <authorList>
            <person name="Sombolestani A."/>
        </authorList>
    </citation>
    <scope>NUCLEOTIDE SEQUENCE [LARGE SCALE GENOMIC DNA]</scope>
    <source>
        <strain evidence="4 6">LMG 26838</strain>
    </source>
</reference>
<dbReference type="Pfam" id="PF13439">
    <property type="entry name" value="Glyco_transf_4"/>
    <property type="match status" value="1"/>
</dbReference>
<dbReference type="SUPFAM" id="SSF53756">
    <property type="entry name" value="UDP-Glycosyltransferase/glycogen phosphorylase"/>
    <property type="match status" value="1"/>
</dbReference>
<evidence type="ECO:0000259" key="2">
    <source>
        <dbReference type="Pfam" id="PF13439"/>
    </source>
</evidence>
<dbReference type="GO" id="GO:0016757">
    <property type="term" value="F:glycosyltransferase activity"/>
    <property type="evidence" value="ECO:0007669"/>
    <property type="project" value="InterPro"/>
</dbReference>
<dbReference type="Pfam" id="PF00534">
    <property type="entry name" value="Glycos_transf_1"/>
    <property type="match status" value="1"/>
</dbReference>
<proteinExistence type="predicted"/>
<dbReference type="Gene3D" id="3.40.50.2000">
    <property type="entry name" value="Glycogen Phosphorylase B"/>
    <property type="match status" value="2"/>
</dbReference>
<sequence>MRIALVAHLRHRIAEPFMGGMEAHTFRLAEALIRRGHRVTLFAAGDSDPRFEIDAVIDEHYEARYPWRIYRQDQRLYSYLDTAMAQARDRIFSGAYDVVHNNGLHRFILQAACASGRPMVTSVHIPPFDPLHGEVLAANAPNHRYAVVSHDQVGRWWPGEVPDEVCVIHNGIDLDRWAFAGQAQDHALWCGRLTPDKGPHLAIAAARHAGIALRLFGLIEDQAYFDREIAPWLGDDIRYGGNLTGERLGAEMRQAGVLVFTPCWHEPFGLVLVEAMASGTPVAAFDRGAVREIVDDTCGVLAPPGDVAALADAMLAARHLPRTAPRQRVESAFGIDRMVDGYERLYGLAIAAAARIRNPASPATAAHPA</sequence>
<comment type="caution">
    <text evidence="3">The sequence shown here is derived from an EMBL/GenBank/DDBJ whole genome shotgun (WGS) entry which is preliminary data.</text>
</comment>
<feature type="domain" description="Glycosyl transferase family 1" evidence="1">
    <location>
        <begin position="188"/>
        <end position="321"/>
    </location>
</feature>
<dbReference type="InterPro" id="IPR001296">
    <property type="entry name" value="Glyco_trans_1"/>
</dbReference>
<feature type="domain" description="Glycosyltransferase subfamily 4-like N-terminal" evidence="2">
    <location>
        <begin position="18"/>
        <end position="176"/>
    </location>
</feature>
<evidence type="ECO:0000313" key="3">
    <source>
        <dbReference type="EMBL" id="MBB3173517.1"/>
    </source>
</evidence>
<dbReference type="AlphaFoldDB" id="A0A839UUQ8"/>
<accession>A0A839UUQ8</accession>
<keyword evidence="5" id="KW-1185">Reference proteome</keyword>
<evidence type="ECO:0000313" key="4">
    <source>
        <dbReference type="EMBL" id="NVN29853.1"/>
    </source>
</evidence>
<evidence type="ECO:0000313" key="5">
    <source>
        <dbReference type="Proteomes" id="UP000557688"/>
    </source>
</evidence>
<organism evidence="3 5">
    <name type="scientific">Endobacter medicaginis</name>
    <dbReference type="NCBI Taxonomy" id="1181271"/>
    <lineage>
        <taxon>Bacteria</taxon>
        <taxon>Pseudomonadati</taxon>
        <taxon>Pseudomonadota</taxon>
        <taxon>Alphaproteobacteria</taxon>
        <taxon>Acetobacterales</taxon>
        <taxon>Acetobacteraceae</taxon>
        <taxon>Endobacter</taxon>
    </lineage>
</organism>
<dbReference type="RefSeq" id="WP_176622895.1">
    <property type="nucleotide sequence ID" value="NZ_JABXXQ010000075.1"/>
</dbReference>
<reference evidence="3 5" key="2">
    <citation type="submission" date="2020-08" db="EMBL/GenBank/DDBJ databases">
        <title>Genomic Encyclopedia of Type Strains, Phase III (KMG-III): the genomes of soil and plant-associated and newly described type strains.</title>
        <authorList>
            <person name="Whitman W."/>
        </authorList>
    </citation>
    <scope>NUCLEOTIDE SEQUENCE [LARGE SCALE GENOMIC DNA]</scope>
    <source>
        <strain evidence="3 5">CECT 8088</strain>
    </source>
</reference>
<dbReference type="EMBL" id="JABXXQ010000075">
    <property type="protein sequence ID" value="NVN29853.1"/>
    <property type="molecule type" value="Genomic_DNA"/>
</dbReference>
<dbReference type="EMBL" id="JACHXV010000004">
    <property type="protein sequence ID" value="MBB3173517.1"/>
    <property type="molecule type" value="Genomic_DNA"/>
</dbReference>